<sequence>MKKIKHEKTGYDHKHTKKKEVGHMSMYASESVNQKDHQEVQQVKGNSGNTFEEKKQKLQDETQDYMYQQSSKFSSVSRNLVLGIIGTNWFLTYVDGKLRIPNLYLFASLLLGLMFLLVDVIHYFGDSVSYQKELYSLDGYKTEQDLIDKHESKMDKINKRSHIFIVAKFSLLVFASILFFIGLIIIFIKEVF</sequence>
<organism evidence="3 4">
    <name type="scientific">Prevotella intermedia</name>
    <dbReference type="NCBI Taxonomy" id="28131"/>
    <lineage>
        <taxon>Bacteria</taxon>
        <taxon>Pseudomonadati</taxon>
        <taxon>Bacteroidota</taxon>
        <taxon>Bacteroidia</taxon>
        <taxon>Bacteroidales</taxon>
        <taxon>Prevotellaceae</taxon>
        <taxon>Prevotella</taxon>
    </lineage>
</organism>
<evidence type="ECO:0000313" key="3">
    <source>
        <dbReference type="EMBL" id="ATV53409.1"/>
    </source>
</evidence>
<dbReference type="AlphaFoldDB" id="A0A2D3NDI2"/>
<evidence type="ECO:0000256" key="2">
    <source>
        <dbReference type="SAM" id="Phobius"/>
    </source>
</evidence>
<feature type="transmembrane region" description="Helical" evidence="2">
    <location>
        <begin position="103"/>
        <end position="124"/>
    </location>
</feature>
<keyword evidence="2" id="KW-1133">Transmembrane helix</keyword>
<dbReference type="RefSeq" id="WP_100023551.1">
    <property type="nucleotide sequence ID" value="NZ_CP024696.1"/>
</dbReference>
<name>A0A2D3NDI2_PREIN</name>
<feature type="region of interest" description="Disordered" evidence="1">
    <location>
        <begin position="31"/>
        <end position="55"/>
    </location>
</feature>
<gene>
    <name evidence="3" type="ORF">CTM50_10490</name>
</gene>
<protein>
    <submittedName>
        <fullName evidence="3">Uncharacterized protein</fullName>
    </submittedName>
</protein>
<keyword evidence="2" id="KW-0812">Transmembrane</keyword>
<accession>A0A2D3NDI2</accession>
<keyword evidence="2" id="KW-0472">Membrane</keyword>
<feature type="transmembrane region" description="Helical" evidence="2">
    <location>
        <begin position="73"/>
        <end position="91"/>
    </location>
</feature>
<dbReference type="Proteomes" id="UP000229323">
    <property type="component" value="Chromosome"/>
</dbReference>
<proteinExistence type="predicted"/>
<evidence type="ECO:0000313" key="4">
    <source>
        <dbReference type="Proteomes" id="UP000229323"/>
    </source>
</evidence>
<evidence type="ECO:0000256" key="1">
    <source>
        <dbReference type="SAM" id="MobiDB-lite"/>
    </source>
</evidence>
<feature type="transmembrane region" description="Helical" evidence="2">
    <location>
        <begin position="163"/>
        <end position="188"/>
    </location>
</feature>
<feature type="compositionally biased region" description="Polar residues" evidence="1">
    <location>
        <begin position="40"/>
        <end position="50"/>
    </location>
</feature>
<dbReference type="EMBL" id="CP024696">
    <property type="protein sequence ID" value="ATV53409.1"/>
    <property type="molecule type" value="Genomic_DNA"/>
</dbReference>
<reference evidence="3 4" key="1">
    <citation type="submission" date="2017-11" db="EMBL/GenBank/DDBJ databases">
        <title>Genome sequencing of Prevotella intermedia KCOM 2033.</title>
        <authorList>
            <person name="Kook J.-K."/>
            <person name="Park S.-N."/>
            <person name="Lim Y.K."/>
        </authorList>
    </citation>
    <scope>NUCLEOTIDE SEQUENCE [LARGE SCALE GENOMIC DNA]</scope>
    <source>
        <strain evidence="3 4">KCOM 2033</strain>
    </source>
</reference>